<keyword evidence="2" id="KW-1185">Reference proteome</keyword>
<dbReference type="AlphaFoldDB" id="A0AA51RUJ4"/>
<name>A0AA51RUJ4_9GAMM</name>
<protein>
    <submittedName>
        <fullName evidence="1">Uncharacterized protein</fullName>
    </submittedName>
</protein>
<dbReference type="KEGG" id="plei:Q9312_02135"/>
<gene>
    <name evidence="1" type="ORF">Q9312_02135</name>
</gene>
<dbReference type="RefSeq" id="WP_309202879.1">
    <property type="nucleotide sequence ID" value="NZ_CP133548.1"/>
</dbReference>
<evidence type="ECO:0000313" key="2">
    <source>
        <dbReference type="Proteomes" id="UP001239782"/>
    </source>
</evidence>
<accession>A0AA51RUJ4</accession>
<dbReference type="EMBL" id="CP133548">
    <property type="protein sequence ID" value="WMS87734.1"/>
    <property type="molecule type" value="Genomic_DNA"/>
</dbReference>
<dbReference type="Proteomes" id="UP001239782">
    <property type="component" value="Chromosome"/>
</dbReference>
<evidence type="ECO:0000313" key="1">
    <source>
        <dbReference type="EMBL" id="WMS87734.1"/>
    </source>
</evidence>
<organism evidence="1 2">
    <name type="scientific">Pleionea litopenaei</name>
    <dbReference type="NCBI Taxonomy" id="3070815"/>
    <lineage>
        <taxon>Bacteria</taxon>
        <taxon>Pseudomonadati</taxon>
        <taxon>Pseudomonadota</taxon>
        <taxon>Gammaproteobacteria</taxon>
        <taxon>Oceanospirillales</taxon>
        <taxon>Pleioneaceae</taxon>
        <taxon>Pleionea</taxon>
    </lineage>
</organism>
<sequence>MNLENSMENNKEKAQESYALTQQDFDEFRNLLVAEQSFYNQMGLQFINDMAEPTAQ</sequence>
<proteinExistence type="predicted"/>
<reference evidence="1 2" key="1">
    <citation type="submission" date="2023-08" db="EMBL/GenBank/DDBJ databases">
        <title>Pleionea litopenaei sp. nov., isolated from stomach of juvenile Litopenaeus vannamei.</title>
        <authorList>
            <person name="Rho A.M."/>
            <person name="Hwang C.Y."/>
        </authorList>
    </citation>
    <scope>NUCLEOTIDE SEQUENCE [LARGE SCALE GENOMIC DNA]</scope>
    <source>
        <strain evidence="1 2">HL-JVS1</strain>
    </source>
</reference>